<evidence type="ECO:0000256" key="2">
    <source>
        <dbReference type="ARBA" id="ARBA00022676"/>
    </source>
</evidence>
<dbReference type="Gene3D" id="3.90.550.10">
    <property type="entry name" value="Spore Coat Polysaccharide Biosynthesis Protein SpsA, Chain A"/>
    <property type="match status" value="1"/>
</dbReference>
<dbReference type="InterPro" id="IPR001173">
    <property type="entry name" value="Glyco_trans_2-like"/>
</dbReference>
<dbReference type="Proteomes" id="UP000509222">
    <property type="component" value="Chromosome"/>
</dbReference>
<evidence type="ECO:0000259" key="4">
    <source>
        <dbReference type="Pfam" id="PF00535"/>
    </source>
</evidence>
<dbReference type="RefSeq" id="WP_036808504.1">
    <property type="nucleotide sequence ID" value="NZ_CP051177.1"/>
</dbReference>
<evidence type="ECO:0000256" key="1">
    <source>
        <dbReference type="ARBA" id="ARBA00006739"/>
    </source>
</evidence>
<accession>A0A7H8QDH8</accession>
<dbReference type="Pfam" id="PF00535">
    <property type="entry name" value="Glycos_transf_2"/>
    <property type="match status" value="1"/>
</dbReference>
<dbReference type="InterPro" id="IPR029044">
    <property type="entry name" value="Nucleotide-diphossugar_trans"/>
</dbReference>
<dbReference type="CDD" id="cd00761">
    <property type="entry name" value="Glyco_tranf_GTA_type"/>
    <property type="match status" value="1"/>
</dbReference>
<evidence type="ECO:0000313" key="6">
    <source>
        <dbReference type="Proteomes" id="UP000509222"/>
    </source>
</evidence>
<organism evidence="5 6">
    <name type="scientific">Planococcus glaciei</name>
    <dbReference type="NCBI Taxonomy" id="459472"/>
    <lineage>
        <taxon>Bacteria</taxon>
        <taxon>Bacillati</taxon>
        <taxon>Bacillota</taxon>
        <taxon>Bacilli</taxon>
        <taxon>Bacillales</taxon>
        <taxon>Caryophanaceae</taxon>
        <taxon>Planococcus</taxon>
    </lineage>
</organism>
<keyword evidence="3 5" id="KW-0808">Transferase</keyword>
<feature type="domain" description="Glycosyltransferase 2-like" evidence="4">
    <location>
        <begin position="8"/>
        <end position="150"/>
    </location>
</feature>
<evidence type="ECO:0000313" key="5">
    <source>
        <dbReference type="EMBL" id="QKX52064.1"/>
    </source>
</evidence>
<name>A0A7H8QDH8_9BACL</name>
<reference evidence="6" key="2">
    <citation type="submission" date="2020-06" db="EMBL/GenBank/DDBJ databases">
        <title>Isolation of Planomicrobium glaciei.</title>
        <authorList>
            <person name="Malisova L."/>
            <person name="Safrankova R."/>
            <person name="Jakubu V."/>
            <person name="Spanelova P."/>
        </authorList>
    </citation>
    <scope>NUCLEOTIDE SEQUENCE [LARGE SCALE GENOMIC DNA]</scope>
    <source>
        <strain evidence="6">NRL-ATB46093</strain>
    </source>
</reference>
<dbReference type="GO" id="GO:0016757">
    <property type="term" value="F:glycosyltransferase activity"/>
    <property type="evidence" value="ECO:0007669"/>
    <property type="project" value="UniProtKB-KW"/>
</dbReference>
<reference evidence="5 6" key="1">
    <citation type="submission" date="2020-04" db="EMBL/GenBank/DDBJ databases">
        <authorList>
            <person name="Pajer P."/>
            <person name="Broz P."/>
        </authorList>
    </citation>
    <scope>NUCLEOTIDE SEQUENCE [LARGE SCALE GENOMIC DNA]</scope>
    <source>
        <strain evidence="6">NRL-ATB46093</strain>
    </source>
</reference>
<dbReference type="EMBL" id="CP051177">
    <property type="protein sequence ID" value="QKX52064.1"/>
    <property type="molecule type" value="Genomic_DNA"/>
</dbReference>
<proteinExistence type="inferred from homology"/>
<dbReference type="SUPFAM" id="SSF53448">
    <property type="entry name" value="Nucleotide-diphospho-sugar transferases"/>
    <property type="match status" value="1"/>
</dbReference>
<sequence length="351" mass="40758">MKDTKKVSFIVPVYNAEKFLAKSITSILHQTHPHIELILVNDGSTDGSGKICDQYAKQDSRIKVIHQPNAGPSAARNRGIAEASGTYIQFADSDDFIDQHMTKRLVQAMEGGSELAICGYQKILMRGDQIIKSEIHRIPQNGNFTKEQFLLHFGELYQYYYIHFNWNKLYDAHLLKDSGLAFDLEVNWGEDLLFNLRYIDKCRNISLIPDAFYYYIDSNAASITSQFRADLYSNMQLMQGAVKEFLQKNHAYAGKNKVLFENFYTSRVMTCFWNLFHPSSTLTPDLAKKQMGEIIHNEWRHKRASYFQSGNFEKRLIGTLIKRQAVGALYRYYSWKSLVKRRLLPKEKKWV</sequence>
<dbReference type="PANTHER" id="PTHR22916">
    <property type="entry name" value="GLYCOSYLTRANSFERASE"/>
    <property type="match status" value="1"/>
</dbReference>
<comment type="similarity">
    <text evidence="1">Belongs to the glycosyltransferase 2 family.</text>
</comment>
<dbReference type="AlphaFoldDB" id="A0A7H8QDH8"/>
<evidence type="ECO:0000256" key="3">
    <source>
        <dbReference type="ARBA" id="ARBA00022679"/>
    </source>
</evidence>
<keyword evidence="2" id="KW-0328">Glycosyltransferase</keyword>
<protein>
    <submittedName>
        <fullName evidence="5">Glycosyltransferase</fullName>
    </submittedName>
</protein>
<keyword evidence="6" id="KW-1185">Reference proteome</keyword>
<gene>
    <name evidence="5" type="ORF">HF394_16600</name>
</gene>
<dbReference type="PANTHER" id="PTHR22916:SF51">
    <property type="entry name" value="GLYCOSYLTRANSFERASE EPSH-RELATED"/>
    <property type="match status" value="1"/>
</dbReference>